<feature type="transmembrane region" description="Helical" evidence="6">
    <location>
        <begin position="144"/>
        <end position="164"/>
    </location>
</feature>
<evidence type="ECO:0000313" key="10">
    <source>
        <dbReference type="Proteomes" id="UP001324115"/>
    </source>
</evidence>
<dbReference type="GO" id="GO:0016020">
    <property type="term" value="C:membrane"/>
    <property type="evidence" value="ECO:0007669"/>
    <property type="project" value="UniProtKB-SubCell"/>
</dbReference>
<feature type="transmembrane region" description="Helical" evidence="6">
    <location>
        <begin position="21"/>
        <end position="42"/>
    </location>
</feature>
<dbReference type="SUPFAM" id="SSF103481">
    <property type="entry name" value="Multidrug resistance efflux transporter EmrE"/>
    <property type="match status" value="2"/>
</dbReference>
<feature type="domain" description="EamA" evidence="8">
    <location>
        <begin position="177"/>
        <end position="285"/>
    </location>
</feature>
<feature type="domain" description="EamA" evidence="8">
    <location>
        <begin position="24"/>
        <end position="161"/>
    </location>
</feature>
<dbReference type="Pfam" id="PF00892">
    <property type="entry name" value="EamA"/>
    <property type="match status" value="2"/>
</dbReference>
<accession>A0AAN7IKQ5</accession>
<dbReference type="InterPro" id="IPR037185">
    <property type="entry name" value="EmrE-like"/>
</dbReference>
<protein>
    <recommendedName>
        <fullName evidence="6">WAT1-related protein</fullName>
    </recommendedName>
</protein>
<reference evidence="9 10" key="1">
    <citation type="journal article" date="2023" name="G3 (Bethesda)">
        <title>A haplotype-resolved chromosome-scale genome for Quercus rubra L. provides insights into the genetics of adaptive traits for red oak species.</title>
        <authorList>
            <person name="Kapoor B."/>
            <person name="Jenkins J."/>
            <person name="Schmutz J."/>
            <person name="Zhebentyayeva T."/>
            <person name="Kuelheim C."/>
            <person name="Coggeshall M."/>
            <person name="Heim C."/>
            <person name="Lasky J.R."/>
            <person name="Leites L."/>
            <person name="Islam-Faridi N."/>
            <person name="Romero-Severson J."/>
            <person name="DeLeo V.L."/>
            <person name="Lucas S.M."/>
            <person name="Lazic D."/>
            <person name="Gailing O."/>
            <person name="Carlson J."/>
            <person name="Staton M."/>
        </authorList>
    </citation>
    <scope>NUCLEOTIDE SEQUENCE [LARGE SCALE GENOMIC DNA]</scope>
    <source>
        <strain evidence="9">Pseudo-F2</strain>
    </source>
</reference>
<keyword evidence="5 6" id="KW-0472">Membrane</keyword>
<keyword evidence="4 6" id="KW-1133">Transmembrane helix</keyword>
<dbReference type="AlphaFoldDB" id="A0AAN7IKQ5"/>
<keyword evidence="10" id="KW-1185">Reference proteome</keyword>
<evidence type="ECO:0000313" key="9">
    <source>
        <dbReference type="EMBL" id="KAK4585203.1"/>
    </source>
</evidence>
<dbReference type="EMBL" id="JAXUIC010000006">
    <property type="protein sequence ID" value="KAK4585203.1"/>
    <property type="molecule type" value="Genomic_DNA"/>
</dbReference>
<organism evidence="9 10">
    <name type="scientific">Quercus rubra</name>
    <name type="common">Northern red oak</name>
    <name type="synonym">Quercus borealis</name>
    <dbReference type="NCBI Taxonomy" id="3512"/>
    <lineage>
        <taxon>Eukaryota</taxon>
        <taxon>Viridiplantae</taxon>
        <taxon>Streptophyta</taxon>
        <taxon>Embryophyta</taxon>
        <taxon>Tracheophyta</taxon>
        <taxon>Spermatophyta</taxon>
        <taxon>Magnoliopsida</taxon>
        <taxon>eudicotyledons</taxon>
        <taxon>Gunneridae</taxon>
        <taxon>Pentapetalae</taxon>
        <taxon>rosids</taxon>
        <taxon>fabids</taxon>
        <taxon>Fagales</taxon>
        <taxon>Fagaceae</taxon>
        <taxon>Quercus</taxon>
    </lineage>
</organism>
<dbReference type="Proteomes" id="UP001324115">
    <property type="component" value="Unassembled WGS sequence"/>
</dbReference>
<feature type="region of interest" description="Disordered" evidence="7">
    <location>
        <begin position="293"/>
        <end position="324"/>
    </location>
</feature>
<evidence type="ECO:0000256" key="1">
    <source>
        <dbReference type="ARBA" id="ARBA00004141"/>
    </source>
</evidence>
<feature type="transmembrane region" description="Helical" evidence="6">
    <location>
        <begin position="111"/>
        <end position="132"/>
    </location>
</feature>
<feature type="compositionally biased region" description="Low complexity" evidence="7">
    <location>
        <begin position="301"/>
        <end position="315"/>
    </location>
</feature>
<keyword evidence="3 6" id="KW-0812">Transmembrane</keyword>
<gene>
    <name evidence="9" type="ORF">RGQ29_022743</name>
</gene>
<feature type="transmembrane region" description="Helical" evidence="6">
    <location>
        <begin position="266"/>
        <end position="285"/>
    </location>
</feature>
<dbReference type="PANTHER" id="PTHR31218">
    <property type="entry name" value="WAT1-RELATED PROTEIN"/>
    <property type="match status" value="1"/>
</dbReference>
<evidence type="ECO:0000256" key="5">
    <source>
        <dbReference type="ARBA" id="ARBA00023136"/>
    </source>
</evidence>
<dbReference type="InterPro" id="IPR000620">
    <property type="entry name" value="EamA_dom"/>
</dbReference>
<feature type="transmembrane region" description="Helical" evidence="6">
    <location>
        <begin position="215"/>
        <end position="234"/>
    </location>
</feature>
<feature type="transmembrane region" description="Helical" evidence="6">
    <location>
        <begin position="83"/>
        <end position="105"/>
    </location>
</feature>
<evidence type="ECO:0000256" key="2">
    <source>
        <dbReference type="ARBA" id="ARBA00007635"/>
    </source>
</evidence>
<proteinExistence type="inferred from homology"/>
<comment type="caution">
    <text evidence="9">The sequence shown here is derived from an EMBL/GenBank/DDBJ whole genome shotgun (WGS) entry which is preliminary data.</text>
</comment>
<evidence type="ECO:0000259" key="8">
    <source>
        <dbReference type="Pfam" id="PF00892"/>
    </source>
</evidence>
<evidence type="ECO:0000256" key="4">
    <source>
        <dbReference type="ARBA" id="ARBA00022989"/>
    </source>
</evidence>
<comment type="subcellular location">
    <subcellularLocation>
        <location evidence="1 6">Membrane</location>
        <topology evidence="1 6">Multi-pass membrane protein</topology>
    </subcellularLocation>
</comment>
<evidence type="ECO:0000256" key="3">
    <source>
        <dbReference type="ARBA" id="ARBA00022692"/>
    </source>
</evidence>
<dbReference type="GO" id="GO:0022857">
    <property type="term" value="F:transmembrane transporter activity"/>
    <property type="evidence" value="ECO:0007669"/>
    <property type="project" value="InterPro"/>
</dbReference>
<sequence length="324" mass="35326">MAEASSDSAQRRCAMPERAKLHLAMIICQSGFAGNHIIMKIALNMGISLLVFPIYRNIVALVALVPFAYFLEKKDRPPISISLLLQFFFLGLIGLTCNQEFYYLGLDYTSATFASASENSVPAITFLMAAIFGMEQVHLNRKDGIAKVLGTVSTVAGSLVIILYKGPTLFGSNLQSHQSYFLLSLRNVKGYLVIAAVFERNSQAWIVNSTDELLTIFYTGLVASAMTYVIQIYVIDKAGPLFVSVYLPLQTLLVAIIEAIALGEEFYLGGIIGAIFIVTGLYLVVWGKGEERKLDEEKPSVSENDSNGESSSNGSIVQPLLAGH</sequence>
<evidence type="ECO:0000256" key="7">
    <source>
        <dbReference type="SAM" id="MobiDB-lite"/>
    </source>
</evidence>
<evidence type="ECO:0000256" key="6">
    <source>
        <dbReference type="RuleBase" id="RU363077"/>
    </source>
</evidence>
<dbReference type="InterPro" id="IPR030184">
    <property type="entry name" value="WAT1-related"/>
</dbReference>
<name>A0AAN7IKQ5_QUERU</name>
<feature type="transmembrane region" description="Helical" evidence="6">
    <location>
        <begin position="241"/>
        <end position="260"/>
    </location>
</feature>
<feature type="transmembrane region" description="Helical" evidence="6">
    <location>
        <begin position="54"/>
        <end position="71"/>
    </location>
</feature>
<comment type="similarity">
    <text evidence="2 6">Belongs to the drug/metabolite transporter (DMT) superfamily. Plant drug/metabolite exporter (P-DME) (TC 2.A.7.4) family.</text>
</comment>